<feature type="binding site" evidence="7">
    <location>
        <position position="127"/>
    </location>
    <ligand>
        <name>carbamoyl phosphate</name>
        <dbReference type="ChEBI" id="CHEBI:58228"/>
    </ligand>
</feature>
<feature type="binding site" evidence="7">
    <location>
        <position position="252"/>
    </location>
    <ligand>
        <name>carbamoyl phosphate</name>
        <dbReference type="ChEBI" id="CHEBI:58228"/>
    </ligand>
</feature>
<feature type="domain" description="Aspartate/ornithine carbamoyltransferase carbamoyl-P binding" evidence="9">
    <location>
        <begin position="3"/>
        <end position="139"/>
    </location>
</feature>
<evidence type="ECO:0000313" key="10">
    <source>
        <dbReference type="EMBL" id="MCZ0703360.1"/>
    </source>
</evidence>
<dbReference type="PRINTS" id="PR00100">
    <property type="entry name" value="AOTCASE"/>
</dbReference>
<evidence type="ECO:0000256" key="2">
    <source>
        <dbReference type="ARBA" id="ARBA00008896"/>
    </source>
</evidence>
<protein>
    <recommendedName>
        <fullName evidence="7">Aspartate carbamoyltransferase</fullName>
        <ecNumber evidence="7">2.1.3.2</ecNumber>
    </recommendedName>
    <alternativeName>
        <fullName evidence="7">Aspartate transcarbamylase</fullName>
        <shortName evidence="7">ATCase</shortName>
    </alternativeName>
</protein>
<evidence type="ECO:0000259" key="9">
    <source>
        <dbReference type="Pfam" id="PF02729"/>
    </source>
</evidence>
<feature type="binding site" evidence="7">
    <location>
        <position position="77"/>
    </location>
    <ligand>
        <name>L-aspartate</name>
        <dbReference type="ChEBI" id="CHEBI:29991"/>
    </ligand>
</feature>
<keyword evidence="11" id="KW-1185">Reference proteome</keyword>
<dbReference type="NCBIfam" id="NF002032">
    <property type="entry name" value="PRK00856.1"/>
    <property type="match status" value="1"/>
</dbReference>
<keyword evidence="3 7" id="KW-0808">Transferase</keyword>
<accession>A0A9J6RCD8</accession>
<feature type="binding site" evidence="7">
    <location>
        <position position="130"/>
    </location>
    <ligand>
        <name>carbamoyl phosphate</name>
        <dbReference type="ChEBI" id="CHEBI:58228"/>
    </ligand>
</feature>
<comment type="pathway">
    <text evidence="1 7">Pyrimidine metabolism; UMP biosynthesis via de novo pathway; (S)-dihydroorotate from bicarbonate: step 2/3.</text>
</comment>
<evidence type="ECO:0000256" key="6">
    <source>
        <dbReference type="ARBA" id="ARBA00048859"/>
    </source>
</evidence>
<feature type="binding site" evidence="7">
    <location>
        <position position="49"/>
    </location>
    <ligand>
        <name>carbamoyl phosphate</name>
        <dbReference type="ChEBI" id="CHEBI:58228"/>
    </ligand>
</feature>
<keyword evidence="4 7" id="KW-0665">Pyrimidine biosynthesis</keyword>
<evidence type="ECO:0000256" key="3">
    <source>
        <dbReference type="ARBA" id="ARBA00022679"/>
    </source>
</evidence>
<dbReference type="InterPro" id="IPR002082">
    <property type="entry name" value="Asp_carbamoyltransf"/>
</dbReference>
<comment type="similarity">
    <text evidence="2 7">Belongs to the aspartate/ornithine carbamoyltransferase superfamily. ATCase family.</text>
</comment>
<dbReference type="PRINTS" id="PR00101">
    <property type="entry name" value="ATCASE"/>
</dbReference>
<comment type="caution">
    <text evidence="10">The sequence shown here is derived from an EMBL/GenBank/DDBJ whole genome shotgun (WGS) entry which is preliminary data.</text>
</comment>
<feature type="domain" description="Aspartate/ornithine carbamoyltransferase Asp/Orn-binding" evidence="8">
    <location>
        <begin position="146"/>
        <end position="287"/>
    </location>
</feature>
<evidence type="ECO:0000256" key="1">
    <source>
        <dbReference type="ARBA" id="ARBA00004852"/>
    </source>
</evidence>
<dbReference type="GO" id="GO:0006207">
    <property type="term" value="P:'de novo' pyrimidine nucleobase biosynthetic process"/>
    <property type="evidence" value="ECO:0007669"/>
    <property type="project" value="InterPro"/>
</dbReference>
<feature type="binding site" evidence="7">
    <location>
        <position position="99"/>
    </location>
    <ligand>
        <name>carbamoyl phosphate</name>
        <dbReference type="ChEBI" id="CHEBI:58228"/>
    </ligand>
</feature>
<dbReference type="GO" id="GO:0016597">
    <property type="term" value="F:amino acid binding"/>
    <property type="evidence" value="ECO:0007669"/>
    <property type="project" value="InterPro"/>
</dbReference>
<dbReference type="EMBL" id="JAPRAT010000016">
    <property type="protein sequence ID" value="MCZ0703360.1"/>
    <property type="molecule type" value="Genomic_DNA"/>
</dbReference>
<dbReference type="GO" id="GO:0044205">
    <property type="term" value="P:'de novo' UMP biosynthetic process"/>
    <property type="evidence" value="ECO:0007669"/>
    <property type="project" value="UniProtKB-UniRule"/>
</dbReference>
<feature type="binding site" evidence="7">
    <location>
        <position position="50"/>
    </location>
    <ligand>
        <name>carbamoyl phosphate</name>
        <dbReference type="ChEBI" id="CHEBI:58228"/>
    </ligand>
</feature>
<dbReference type="PROSITE" id="PS00097">
    <property type="entry name" value="CARBAMOYLTRANSFERASE"/>
    <property type="match status" value="1"/>
</dbReference>
<dbReference type="HAMAP" id="MF_00001">
    <property type="entry name" value="Asp_carb_tr"/>
    <property type="match status" value="1"/>
</dbReference>
<dbReference type="NCBIfam" id="TIGR00670">
    <property type="entry name" value="asp_carb_tr"/>
    <property type="match status" value="1"/>
</dbReference>
<feature type="binding site" evidence="7">
    <location>
        <position position="251"/>
    </location>
    <ligand>
        <name>carbamoyl phosphate</name>
        <dbReference type="ChEBI" id="CHEBI:58228"/>
    </ligand>
</feature>
<evidence type="ECO:0000256" key="4">
    <source>
        <dbReference type="ARBA" id="ARBA00022975"/>
    </source>
</evidence>
<dbReference type="PANTHER" id="PTHR45753">
    <property type="entry name" value="ORNITHINE CARBAMOYLTRANSFERASE, MITOCHONDRIAL"/>
    <property type="match status" value="1"/>
</dbReference>
<comment type="catalytic activity">
    <reaction evidence="6 7">
        <text>carbamoyl phosphate + L-aspartate = N-carbamoyl-L-aspartate + phosphate + H(+)</text>
        <dbReference type="Rhea" id="RHEA:20013"/>
        <dbReference type="ChEBI" id="CHEBI:15378"/>
        <dbReference type="ChEBI" id="CHEBI:29991"/>
        <dbReference type="ChEBI" id="CHEBI:32814"/>
        <dbReference type="ChEBI" id="CHEBI:43474"/>
        <dbReference type="ChEBI" id="CHEBI:58228"/>
        <dbReference type="EC" id="2.1.3.2"/>
    </reaction>
</comment>
<sequence>MNNFVSMKEMSAIQIHQLLKTASDIERNGVSPLSEQLFAANLFFEPSTRTKMSFVVAEKKLGLEVLDFDAGSSSLQKGESVYDTAKTLESIGANLLVVRHPVANQVQQLAKQLTIPVINAGDGAGEHPTQCLLDLYTMYQEFQSFQGLNVLIVGDVVHSRVARSNAYALKTLGANVYFSSKPQWQDAELDFPYLDLDEAIEMCDVVMLLRIQLERHEENTVLDQDSYLAKYGLTIERERKMKDHAIILHPAPVNRGIEIADQLVECERSRIFTQMKNGVTTRMAVIQQLLQSGGTTHVNHFNQFEANFR</sequence>
<dbReference type="InterPro" id="IPR006131">
    <property type="entry name" value="Asp_carbamoyltransf_Asp/Orn-bd"/>
</dbReference>
<organism evidence="10 11">
    <name type="scientific">Natronobacillus azotifigens</name>
    <dbReference type="NCBI Taxonomy" id="472978"/>
    <lineage>
        <taxon>Bacteria</taxon>
        <taxon>Bacillati</taxon>
        <taxon>Bacillota</taxon>
        <taxon>Bacilli</taxon>
        <taxon>Bacillales</taxon>
        <taxon>Bacillaceae</taxon>
        <taxon>Natronobacillus</taxon>
    </lineage>
</organism>
<dbReference type="Pfam" id="PF00185">
    <property type="entry name" value="OTCace"/>
    <property type="match status" value="1"/>
</dbReference>
<evidence type="ECO:0000259" key="8">
    <source>
        <dbReference type="Pfam" id="PF00185"/>
    </source>
</evidence>
<dbReference type="EC" id="2.1.3.2" evidence="7"/>
<dbReference type="Pfam" id="PF02729">
    <property type="entry name" value="OTCace_N"/>
    <property type="match status" value="1"/>
</dbReference>
<dbReference type="InterPro" id="IPR006132">
    <property type="entry name" value="Asp/Orn_carbamoyltranf_P-bd"/>
</dbReference>
<feature type="binding site" evidence="7">
    <location>
        <position position="210"/>
    </location>
    <ligand>
        <name>L-aspartate</name>
        <dbReference type="ChEBI" id="CHEBI:29991"/>
    </ligand>
</feature>
<feature type="binding site" evidence="7">
    <location>
        <position position="160"/>
    </location>
    <ligand>
        <name>L-aspartate</name>
        <dbReference type="ChEBI" id="CHEBI:29991"/>
    </ligand>
</feature>
<dbReference type="SUPFAM" id="SSF53671">
    <property type="entry name" value="Aspartate/ornithine carbamoyltransferase"/>
    <property type="match status" value="1"/>
</dbReference>
<comment type="function">
    <text evidence="5 7">Catalyzes the condensation of carbamoyl phosphate and aspartate to form carbamoyl aspartate and inorganic phosphate, the committed step in the de novo pyrimidine nucleotide biosynthesis pathway.</text>
</comment>
<dbReference type="GO" id="GO:0005829">
    <property type="term" value="C:cytosol"/>
    <property type="evidence" value="ECO:0007669"/>
    <property type="project" value="TreeGrafter"/>
</dbReference>
<dbReference type="InterPro" id="IPR036901">
    <property type="entry name" value="Asp/Orn_carbamoylTrfase_sf"/>
</dbReference>
<proteinExistence type="inferred from homology"/>
<dbReference type="InterPro" id="IPR006130">
    <property type="entry name" value="Asp/Orn_carbamoylTrfase"/>
</dbReference>
<gene>
    <name evidence="7" type="primary">pyrB</name>
    <name evidence="10" type="ORF">OWO01_09045</name>
</gene>
<dbReference type="GO" id="GO:0004070">
    <property type="term" value="F:aspartate carbamoyltransferase activity"/>
    <property type="evidence" value="ECO:0007669"/>
    <property type="project" value="UniProtKB-UniRule"/>
</dbReference>
<comment type="subunit">
    <text evidence="7">Heterododecamer (2C3:3R2) of six catalytic PyrB chains organized as two trimers (C3), and six regulatory PyrI chains organized as three dimers (R2).</text>
</comment>
<evidence type="ECO:0000256" key="5">
    <source>
        <dbReference type="ARBA" id="ARBA00043884"/>
    </source>
</evidence>
<dbReference type="FunFam" id="3.40.50.1370:FF:000011">
    <property type="entry name" value="Aspartate carbamoyltransferase"/>
    <property type="match status" value="1"/>
</dbReference>
<dbReference type="GO" id="GO:0006520">
    <property type="term" value="P:amino acid metabolic process"/>
    <property type="evidence" value="ECO:0007669"/>
    <property type="project" value="InterPro"/>
</dbReference>
<dbReference type="Gene3D" id="3.40.50.1370">
    <property type="entry name" value="Aspartate/ornithine carbamoyltransferase"/>
    <property type="match status" value="2"/>
</dbReference>
<reference evidence="10" key="1">
    <citation type="submission" date="2022-11" db="EMBL/GenBank/DDBJ databases">
        <title>WGS of Natronobacillus azotifigens 24KS-1, an anaerobic diazotrophic haloalkaliphile from soda-rich habitats.</title>
        <authorList>
            <person name="Sorokin D.Y."/>
            <person name="Merkel A.Y."/>
        </authorList>
    </citation>
    <scope>NUCLEOTIDE SEQUENCE</scope>
    <source>
        <strain evidence="10">24KS-1</strain>
    </source>
</reference>
<evidence type="ECO:0000313" key="11">
    <source>
        <dbReference type="Proteomes" id="UP001084197"/>
    </source>
</evidence>
<dbReference type="Proteomes" id="UP001084197">
    <property type="component" value="Unassembled WGS sequence"/>
</dbReference>
<evidence type="ECO:0000256" key="7">
    <source>
        <dbReference type="HAMAP-Rule" id="MF_00001"/>
    </source>
</evidence>
<dbReference type="AlphaFoldDB" id="A0A9J6RCD8"/>
<name>A0A9J6RCD8_9BACI</name>
<dbReference type="RefSeq" id="WP_268780132.1">
    <property type="nucleotide sequence ID" value="NZ_JAPRAT010000016.1"/>
</dbReference>
<dbReference type="PANTHER" id="PTHR45753:SF6">
    <property type="entry name" value="ASPARTATE CARBAMOYLTRANSFERASE"/>
    <property type="match status" value="1"/>
</dbReference>